<dbReference type="STRING" id="1754192.A0A1Y1X3W2"/>
<dbReference type="InterPro" id="IPR002110">
    <property type="entry name" value="Ankyrin_rpt"/>
</dbReference>
<gene>
    <name evidence="3" type="ORF">BCR32DRAFT_280498</name>
</gene>
<keyword evidence="4" id="KW-1185">Reference proteome</keyword>
<protein>
    <submittedName>
        <fullName evidence="3">Ankyrin</fullName>
    </submittedName>
</protein>
<evidence type="ECO:0000313" key="3">
    <source>
        <dbReference type="EMBL" id="ORX80483.1"/>
    </source>
</evidence>
<accession>A0A1Y1X3W2</accession>
<comment type="caution">
    <text evidence="3">The sequence shown here is derived from an EMBL/GenBank/DDBJ whole genome shotgun (WGS) entry which is preliminary data.</text>
</comment>
<dbReference type="Proteomes" id="UP000193944">
    <property type="component" value="Unassembled WGS sequence"/>
</dbReference>
<dbReference type="OrthoDB" id="7464126at2759"/>
<dbReference type="PANTHER" id="PTHR24198:SF165">
    <property type="entry name" value="ANKYRIN REPEAT-CONTAINING PROTEIN-RELATED"/>
    <property type="match status" value="1"/>
</dbReference>
<organism evidence="3 4">
    <name type="scientific">Anaeromyces robustus</name>
    <dbReference type="NCBI Taxonomy" id="1754192"/>
    <lineage>
        <taxon>Eukaryota</taxon>
        <taxon>Fungi</taxon>
        <taxon>Fungi incertae sedis</taxon>
        <taxon>Chytridiomycota</taxon>
        <taxon>Chytridiomycota incertae sedis</taxon>
        <taxon>Neocallimastigomycetes</taxon>
        <taxon>Neocallimastigales</taxon>
        <taxon>Neocallimastigaceae</taxon>
        <taxon>Anaeromyces</taxon>
    </lineage>
</organism>
<keyword evidence="2" id="KW-0040">ANK repeat</keyword>
<evidence type="ECO:0000313" key="4">
    <source>
        <dbReference type="Proteomes" id="UP000193944"/>
    </source>
</evidence>
<dbReference type="Gene3D" id="1.25.40.20">
    <property type="entry name" value="Ankyrin repeat-containing domain"/>
    <property type="match status" value="4"/>
</dbReference>
<name>A0A1Y1X3W2_9FUNG</name>
<dbReference type="SMART" id="SM00248">
    <property type="entry name" value="ANK"/>
    <property type="match status" value="11"/>
</dbReference>
<keyword evidence="1" id="KW-0677">Repeat</keyword>
<dbReference type="SUPFAM" id="SSF48403">
    <property type="entry name" value="Ankyrin repeat"/>
    <property type="match status" value="2"/>
</dbReference>
<proteinExistence type="predicted"/>
<evidence type="ECO:0000256" key="1">
    <source>
        <dbReference type="ARBA" id="ARBA00022737"/>
    </source>
</evidence>
<evidence type="ECO:0000256" key="2">
    <source>
        <dbReference type="ARBA" id="ARBA00023043"/>
    </source>
</evidence>
<sequence>MIFNNKNKLNKNLSYDEIKDFFNVHEKSQIESKQWDYYKKILYSLIKRKAQFNIVKLLIEQQHYDNTDLFFHAMLYKNYKAAELLLLYGADIENNSYYYKRNIVRYLYYDKFRLNLNQVSFLLNKTIKDSIKFGKIYDGLYEENQLNILYELNNIEIFRKLIFEMKKIEVFYGLIINNKLKSIQRLLYKNDYNQYFVKRILLIYKNGTSLSKTELKNLINDCKSYYKINDNDYCSILLNAMKYSNLEIVKFLIDYAKKSNIMLNKVYENLLTYTHKNYNLDKIKLILDYAKDYNITYKISNSVLFKYIDMYSRGEREPFIFLINYAKENNIILPIHEKDSCGNFIILHVINCNNYYFSYKKLLTLIQVIFEYAKKNNIILRLNDTNSYGNYLLLEATNENNGANLIQLLFDYAKENNIILSLNKKNLYGDYPLLKAVENNGIIGVKLIIEYAKENNITLQLNDTNNYGDYPLLCASKKNNNTNLIQLLFSYAKENNIILSLNRKNRNGDYPLLNAFCHNDQQLIQWLLQYAHEHNIHLEIDQNILINEKYNNEDQQTTFKKFKLLMKQVREYTIVLTINNDLLWYALKNNLYEFVSLLIDYAKENHMTLKLNEKFENNDYPLLQAVKNNNVELVKLLMNYARENNFILEINDKNLDNHYPLSCATTINNIEIVKLLIDYAKENNIVLNTNLNLGALDTGNINIVKELIAYTKNDKKAIKSFYNGNYPLICAIKNDDIETVKNLLKYGKVNNINLRKLFRNIYPLICAIKNSNLEMVKLLLNTSRKIKYTININDKNVYQIRKSNNNETQKKN</sequence>
<reference evidence="3 4" key="1">
    <citation type="submission" date="2016-08" db="EMBL/GenBank/DDBJ databases">
        <title>A Parts List for Fungal Cellulosomes Revealed by Comparative Genomics.</title>
        <authorList>
            <consortium name="DOE Joint Genome Institute"/>
            <person name="Haitjema C.H."/>
            <person name="Gilmore S.P."/>
            <person name="Henske J.K."/>
            <person name="Solomon K.V."/>
            <person name="De Groot R."/>
            <person name="Kuo A."/>
            <person name="Mondo S.J."/>
            <person name="Salamov A.A."/>
            <person name="Labutti K."/>
            <person name="Zhao Z."/>
            <person name="Chiniquy J."/>
            <person name="Barry K."/>
            <person name="Brewer H.M."/>
            <person name="Purvine S.O."/>
            <person name="Wright A.T."/>
            <person name="Boxma B."/>
            <person name="Van Alen T."/>
            <person name="Hackstein J.H."/>
            <person name="Baker S.E."/>
            <person name="Grigoriev I.V."/>
            <person name="O'Malley M.A."/>
        </authorList>
    </citation>
    <scope>NUCLEOTIDE SEQUENCE [LARGE SCALE GENOMIC DNA]</scope>
    <source>
        <strain evidence="3 4">S4</strain>
    </source>
</reference>
<reference evidence="3 4" key="2">
    <citation type="submission" date="2016-08" db="EMBL/GenBank/DDBJ databases">
        <title>Pervasive Adenine N6-methylation of Active Genes in Fungi.</title>
        <authorList>
            <consortium name="DOE Joint Genome Institute"/>
            <person name="Mondo S.J."/>
            <person name="Dannebaum R.O."/>
            <person name="Kuo R.C."/>
            <person name="Labutti K."/>
            <person name="Haridas S."/>
            <person name="Kuo A."/>
            <person name="Salamov A."/>
            <person name="Ahrendt S.R."/>
            <person name="Lipzen A."/>
            <person name="Sullivan W."/>
            <person name="Andreopoulos W.B."/>
            <person name="Clum A."/>
            <person name="Lindquist E."/>
            <person name="Daum C."/>
            <person name="Ramamoorthy G.K."/>
            <person name="Gryganskyi A."/>
            <person name="Culley D."/>
            <person name="Magnuson J.K."/>
            <person name="James T.Y."/>
            <person name="O'Malley M.A."/>
            <person name="Stajich J.E."/>
            <person name="Spatafora J.W."/>
            <person name="Visel A."/>
            <person name="Grigoriev I.V."/>
        </authorList>
    </citation>
    <scope>NUCLEOTIDE SEQUENCE [LARGE SCALE GENOMIC DNA]</scope>
    <source>
        <strain evidence="3 4">S4</strain>
    </source>
</reference>
<dbReference type="AlphaFoldDB" id="A0A1Y1X3W2"/>
<dbReference type="Pfam" id="PF12796">
    <property type="entry name" value="Ank_2"/>
    <property type="match status" value="2"/>
</dbReference>
<dbReference type="EMBL" id="MCFG01000144">
    <property type="protein sequence ID" value="ORX80483.1"/>
    <property type="molecule type" value="Genomic_DNA"/>
</dbReference>
<dbReference type="PANTHER" id="PTHR24198">
    <property type="entry name" value="ANKYRIN REPEAT AND PROTEIN KINASE DOMAIN-CONTAINING PROTEIN"/>
    <property type="match status" value="1"/>
</dbReference>
<dbReference type="InterPro" id="IPR036770">
    <property type="entry name" value="Ankyrin_rpt-contain_sf"/>
</dbReference>